<protein>
    <submittedName>
        <fullName evidence="1">Uncharacterized protein</fullName>
    </submittedName>
</protein>
<proteinExistence type="predicted"/>
<dbReference type="PANTHER" id="PTHR33401:SF3">
    <property type="entry name" value="LOW AFFINITY POTASSIUM TRANSPORT SYSTEM PROTEIN"/>
    <property type="match status" value="1"/>
</dbReference>
<reference evidence="1 2" key="1">
    <citation type="submission" date="2023-10" db="EMBL/GenBank/DDBJ databases">
        <title>Chromosome-scale genome assembly provides insights into flower coloration mechanisms of Canna indica.</title>
        <authorList>
            <person name="Li C."/>
        </authorList>
    </citation>
    <scope>NUCLEOTIDE SEQUENCE [LARGE SCALE GENOMIC DNA]</scope>
    <source>
        <tissue evidence="1">Flower</tissue>
    </source>
</reference>
<keyword evidence="2" id="KW-1185">Reference proteome</keyword>
<evidence type="ECO:0000313" key="1">
    <source>
        <dbReference type="EMBL" id="WOL09177.1"/>
    </source>
</evidence>
<sequence length="205" mass="23036">MCSVPLSSQRLKKEASFKIHSSLESSPAAAMLSTVEGRRRLFSPPSSPAHKRFLVLQLLGWRNQERPMKVSPLNQYQLVDKEASGDLQRDSPKPQNVRGLIFTLISFLCISVRRNGSSLRNSETSANNEGGEGEGKLCLKSSLKKSSSVSCAVLDPQAERKQVQWTDTYGKELVEIREFELSDEEEESEDEFLLGDERRCECIIQ</sequence>
<organism evidence="1 2">
    <name type="scientific">Canna indica</name>
    <name type="common">Indian-shot</name>
    <dbReference type="NCBI Taxonomy" id="4628"/>
    <lineage>
        <taxon>Eukaryota</taxon>
        <taxon>Viridiplantae</taxon>
        <taxon>Streptophyta</taxon>
        <taxon>Embryophyta</taxon>
        <taxon>Tracheophyta</taxon>
        <taxon>Spermatophyta</taxon>
        <taxon>Magnoliopsida</taxon>
        <taxon>Liliopsida</taxon>
        <taxon>Zingiberales</taxon>
        <taxon>Cannaceae</taxon>
        <taxon>Canna</taxon>
    </lineage>
</organism>
<name>A0AAQ3KIB0_9LILI</name>
<evidence type="ECO:0000313" key="2">
    <source>
        <dbReference type="Proteomes" id="UP001327560"/>
    </source>
</evidence>
<gene>
    <name evidence="1" type="ORF">Cni_G17930</name>
</gene>
<dbReference type="PANTHER" id="PTHR33401">
    <property type="entry name" value="LIGHT-HARVESTING COMPLEX-LIKE PROTEIN OHP2, CHLOROPLASTIC"/>
    <property type="match status" value="1"/>
</dbReference>
<accession>A0AAQ3KIB0</accession>
<dbReference type="Proteomes" id="UP001327560">
    <property type="component" value="Chromosome 5"/>
</dbReference>
<dbReference type="EMBL" id="CP136894">
    <property type="protein sequence ID" value="WOL09177.1"/>
    <property type="molecule type" value="Genomic_DNA"/>
</dbReference>
<dbReference type="AlphaFoldDB" id="A0AAQ3KIB0"/>